<name>A0A8J2WYA0_9STRA</name>
<organism evidence="2 3">
    <name type="scientific">Pelagomonas calceolata</name>
    <dbReference type="NCBI Taxonomy" id="35677"/>
    <lineage>
        <taxon>Eukaryota</taxon>
        <taxon>Sar</taxon>
        <taxon>Stramenopiles</taxon>
        <taxon>Ochrophyta</taxon>
        <taxon>Pelagophyceae</taxon>
        <taxon>Pelagomonadales</taxon>
        <taxon>Pelagomonadaceae</taxon>
        <taxon>Pelagomonas</taxon>
    </lineage>
</organism>
<evidence type="ECO:0008006" key="4">
    <source>
        <dbReference type="Google" id="ProtNLM"/>
    </source>
</evidence>
<sequence>MQSLLRAALLLPACIALRRTAPVISRRTFGSTIAVAASLALGTVPASAAPAVQAGPTVDAAAPPRPELPSARLPSWTLLIPMIEIDDAVNAWADDAKKGFGLSAKAGLEALNKGGLLSAKNFYLGVGTKYATSIAYDDLDKKLVEDDKNARIGAVVFGGQAIDAARKALKADDGFAAAEALRTASKRFGDFFARVPAADVAKARNALAHLKAADASKDGVIDDAEFYKASLSDEERLAATWGVWGTTLYSADLRAAVGSPFILQIKKPPDVPDELKKVIASSEF</sequence>
<comment type="caution">
    <text evidence="2">The sequence shown here is derived from an EMBL/GenBank/DDBJ whole genome shotgun (WGS) entry which is preliminary data.</text>
</comment>
<accession>A0A8J2WYA0</accession>
<evidence type="ECO:0000313" key="3">
    <source>
        <dbReference type="Proteomes" id="UP000789595"/>
    </source>
</evidence>
<reference evidence="2" key="1">
    <citation type="submission" date="2021-11" db="EMBL/GenBank/DDBJ databases">
        <authorList>
            <consortium name="Genoscope - CEA"/>
            <person name="William W."/>
        </authorList>
    </citation>
    <scope>NUCLEOTIDE SEQUENCE</scope>
</reference>
<protein>
    <recommendedName>
        <fullName evidence="4">Calmodulin</fullName>
    </recommendedName>
</protein>
<feature type="signal peptide" evidence="1">
    <location>
        <begin position="1"/>
        <end position="20"/>
    </location>
</feature>
<feature type="chain" id="PRO_5035163740" description="Calmodulin" evidence="1">
    <location>
        <begin position="21"/>
        <end position="284"/>
    </location>
</feature>
<dbReference type="Proteomes" id="UP000789595">
    <property type="component" value="Unassembled WGS sequence"/>
</dbReference>
<gene>
    <name evidence="2" type="ORF">PECAL_3P07030</name>
</gene>
<dbReference type="PROSITE" id="PS00018">
    <property type="entry name" value="EF_HAND_1"/>
    <property type="match status" value="1"/>
</dbReference>
<proteinExistence type="predicted"/>
<keyword evidence="3" id="KW-1185">Reference proteome</keyword>
<evidence type="ECO:0000256" key="1">
    <source>
        <dbReference type="SAM" id="SignalP"/>
    </source>
</evidence>
<keyword evidence="1" id="KW-0732">Signal</keyword>
<evidence type="ECO:0000313" key="2">
    <source>
        <dbReference type="EMBL" id="CAH0370795.1"/>
    </source>
</evidence>
<dbReference type="EMBL" id="CAKKNE010000003">
    <property type="protein sequence ID" value="CAH0370795.1"/>
    <property type="molecule type" value="Genomic_DNA"/>
</dbReference>
<dbReference type="InterPro" id="IPR018247">
    <property type="entry name" value="EF_Hand_1_Ca_BS"/>
</dbReference>
<dbReference type="AlphaFoldDB" id="A0A8J2WYA0"/>